<protein>
    <recommendedName>
        <fullName evidence="3">Bacteriocin-type signal sequence-containing protein</fullName>
    </recommendedName>
</protein>
<gene>
    <name evidence="1" type="ORF">ACFQZX_11990</name>
</gene>
<evidence type="ECO:0000313" key="1">
    <source>
        <dbReference type="EMBL" id="MFD0794340.1"/>
    </source>
</evidence>
<comment type="caution">
    <text evidence="1">The sequence shown here is derived from an EMBL/GenBank/DDBJ whole genome shotgun (WGS) entry which is preliminary data.</text>
</comment>
<evidence type="ECO:0000313" key="2">
    <source>
        <dbReference type="Proteomes" id="UP001597010"/>
    </source>
</evidence>
<accession>A0ABW3AU13</accession>
<name>A0ABW3AU13_9SPHI</name>
<keyword evidence="2" id="KW-1185">Reference proteome</keyword>
<dbReference type="EMBL" id="JBHTHZ010000010">
    <property type="protein sequence ID" value="MFD0794340.1"/>
    <property type="molecule type" value="Genomic_DNA"/>
</dbReference>
<proteinExistence type="predicted"/>
<evidence type="ECO:0008006" key="3">
    <source>
        <dbReference type="Google" id="ProtNLM"/>
    </source>
</evidence>
<dbReference type="Proteomes" id="UP001597010">
    <property type="component" value="Unassembled WGS sequence"/>
</dbReference>
<organism evidence="1 2">
    <name type="scientific">Mucilaginibacter litoreus</name>
    <dbReference type="NCBI Taxonomy" id="1048221"/>
    <lineage>
        <taxon>Bacteria</taxon>
        <taxon>Pseudomonadati</taxon>
        <taxon>Bacteroidota</taxon>
        <taxon>Sphingobacteriia</taxon>
        <taxon>Sphingobacteriales</taxon>
        <taxon>Sphingobacteriaceae</taxon>
        <taxon>Mucilaginibacter</taxon>
    </lineage>
</organism>
<dbReference type="RefSeq" id="WP_377115534.1">
    <property type="nucleotide sequence ID" value="NZ_JBHTHZ010000010.1"/>
</dbReference>
<sequence length="74" mass="8184">MKNFKDYQKKRLTREEARNVLGGVRNPDDDCPAGTHEYICVTTAPGGQSGLDDLIYLRYCVQDGQPNPPCSGPI</sequence>
<reference evidence="2" key="1">
    <citation type="journal article" date="2019" name="Int. J. Syst. Evol. Microbiol.">
        <title>The Global Catalogue of Microorganisms (GCM) 10K type strain sequencing project: providing services to taxonomists for standard genome sequencing and annotation.</title>
        <authorList>
            <consortium name="The Broad Institute Genomics Platform"/>
            <consortium name="The Broad Institute Genome Sequencing Center for Infectious Disease"/>
            <person name="Wu L."/>
            <person name="Ma J."/>
        </authorList>
    </citation>
    <scope>NUCLEOTIDE SEQUENCE [LARGE SCALE GENOMIC DNA]</scope>
    <source>
        <strain evidence="2">CCUG 61484</strain>
    </source>
</reference>